<dbReference type="SFLD" id="SFLDS00019">
    <property type="entry name" value="Glutathione_Transferase_(cytos"/>
    <property type="match status" value="1"/>
</dbReference>
<keyword evidence="2" id="KW-0808">Transferase</keyword>
<dbReference type="PANTHER" id="PTHR44051">
    <property type="entry name" value="GLUTATHIONE S-TRANSFERASE-RELATED"/>
    <property type="match status" value="1"/>
</dbReference>
<feature type="domain" description="GST N-terminal" evidence="3">
    <location>
        <begin position="1"/>
        <end position="81"/>
    </location>
</feature>
<feature type="domain" description="GST C-terminal" evidence="4">
    <location>
        <begin position="89"/>
        <end position="214"/>
    </location>
</feature>
<dbReference type="CDD" id="cd03047">
    <property type="entry name" value="GST_N_2"/>
    <property type="match status" value="1"/>
</dbReference>
<dbReference type="InterPro" id="IPR010987">
    <property type="entry name" value="Glutathione-S-Trfase_C-like"/>
</dbReference>
<dbReference type="Pfam" id="PF13410">
    <property type="entry name" value="GST_C_2"/>
    <property type="match status" value="1"/>
</dbReference>
<dbReference type="InterPro" id="IPR040079">
    <property type="entry name" value="Glutathione_S-Trfase"/>
</dbReference>
<comment type="similarity">
    <text evidence="1">Belongs to the GST superfamily.</text>
</comment>
<dbReference type="RefSeq" id="WP_188902850.1">
    <property type="nucleotide sequence ID" value="NZ_BMKS01000014.1"/>
</dbReference>
<dbReference type="PANTHER" id="PTHR44051:SF19">
    <property type="entry name" value="DISULFIDE-BOND OXIDOREDUCTASE YFCG"/>
    <property type="match status" value="1"/>
</dbReference>
<reference evidence="5 6" key="1">
    <citation type="journal article" date="2014" name="Int. J. Syst. Evol. Microbiol.">
        <title>Complete genome sequence of Corynebacterium casei LMG S-19264T (=DSM 44701T), isolated from a smear-ripened cheese.</title>
        <authorList>
            <consortium name="US DOE Joint Genome Institute (JGI-PGF)"/>
            <person name="Walter F."/>
            <person name="Albersmeier A."/>
            <person name="Kalinowski J."/>
            <person name="Ruckert C."/>
        </authorList>
    </citation>
    <scope>NUCLEOTIDE SEQUENCE [LARGE SCALE GENOMIC DNA]</scope>
    <source>
        <strain evidence="5 6">CGMCC 1.16330</strain>
    </source>
</reference>
<dbReference type="PROSITE" id="PS50404">
    <property type="entry name" value="GST_NTER"/>
    <property type="match status" value="1"/>
</dbReference>
<dbReference type="InterPro" id="IPR036249">
    <property type="entry name" value="Thioredoxin-like_sf"/>
</dbReference>
<dbReference type="EMBL" id="BMKS01000014">
    <property type="protein sequence ID" value="GGG45712.1"/>
    <property type="molecule type" value="Genomic_DNA"/>
</dbReference>
<accession>A0A8J3ECE1</accession>
<dbReference type="AlphaFoldDB" id="A0A8J3ECE1"/>
<sequence>MLTVWGRKNSINVIKVLWGLAELGLPYERIDAGMAFGRVNDPDYRAMNPNGRVPTLVDGAYVLWESNSILRYLCMRHGGEKGLALYPADPAARASVDRWLDWQLSTLGPAERNLFWGMVRTPPEKRDMAQVAAAMKAAAECWAILDARLARHGGPYVEGAAFTLADIVLGAYARRWFGEEVRVEGMPDFPALHAWYGRLGAREGFRTWLGPRLT</sequence>
<keyword evidence="6" id="KW-1185">Reference proteome</keyword>
<dbReference type="InterPro" id="IPR036282">
    <property type="entry name" value="Glutathione-S-Trfase_C_sf"/>
</dbReference>
<dbReference type="Gene3D" id="3.40.30.10">
    <property type="entry name" value="Glutaredoxin"/>
    <property type="match status" value="1"/>
</dbReference>
<dbReference type="Gene3D" id="1.20.1050.10">
    <property type="match status" value="1"/>
</dbReference>
<dbReference type="PROSITE" id="PS50405">
    <property type="entry name" value="GST_CTER"/>
    <property type="match status" value="1"/>
</dbReference>
<name>A0A8J3ECE1_9PROT</name>
<evidence type="ECO:0000313" key="6">
    <source>
        <dbReference type="Proteomes" id="UP000597507"/>
    </source>
</evidence>
<evidence type="ECO:0000256" key="2">
    <source>
        <dbReference type="ARBA" id="ARBA00022679"/>
    </source>
</evidence>
<organism evidence="5 6">
    <name type="scientific">Caldovatus sediminis</name>
    <dbReference type="NCBI Taxonomy" id="2041189"/>
    <lineage>
        <taxon>Bacteria</taxon>
        <taxon>Pseudomonadati</taxon>
        <taxon>Pseudomonadota</taxon>
        <taxon>Alphaproteobacteria</taxon>
        <taxon>Acetobacterales</taxon>
        <taxon>Roseomonadaceae</taxon>
        <taxon>Caldovatus</taxon>
    </lineage>
</organism>
<evidence type="ECO:0000256" key="1">
    <source>
        <dbReference type="ARBA" id="ARBA00007409"/>
    </source>
</evidence>
<evidence type="ECO:0000259" key="4">
    <source>
        <dbReference type="PROSITE" id="PS50405"/>
    </source>
</evidence>
<dbReference type="GO" id="GO:0016740">
    <property type="term" value="F:transferase activity"/>
    <property type="evidence" value="ECO:0007669"/>
    <property type="project" value="UniProtKB-KW"/>
</dbReference>
<proteinExistence type="inferred from homology"/>
<dbReference type="Proteomes" id="UP000597507">
    <property type="component" value="Unassembled WGS sequence"/>
</dbReference>
<evidence type="ECO:0000313" key="5">
    <source>
        <dbReference type="EMBL" id="GGG45712.1"/>
    </source>
</evidence>
<dbReference type="Pfam" id="PF02798">
    <property type="entry name" value="GST_N"/>
    <property type="match status" value="1"/>
</dbReference>
<dbReference type="SUPFAM" id="SSF52833">
    <property type="entry name" value="Thioredoxin-like"/>
    <property type="match status" value="1"/>
</dbReference>
<dbReference type="SFLD" id="SFLDG01150">
    <property type="entry name" value="Main.1:_Beta-like"/>
    <property type="match status" value="1"/>
</dbReference>
<evidence type="ECO:0000259" key="3">
    <source>
        <dbReference type="PROSITE" id="PS50404"/>
    </source>
</evidence>
<dbReference type="FunFam" id="3.40.30.10:FF:000039">
    <property type="entry name" value="Glutathione S-transferase domain"/>
    <property type="match status" value="1"/>
</dbReference>
<protein>
    <submittedName>
        <fullName evidence="5">Glutathione S-transferase</fullName>
    </submittedName>
</protein>
<comment type="caution">
    <text evidence="5">The sequence shown here is derived from an EMBL/GenBank/DDBJ whole genome shotgun (WGS) entry which is preliminary data.</text>
</comment>
<dbReference type="SFLD" id="SFLDG00358">
    <property type="entry name" value="Main_(cytGST)"/>
    <property type="match status" value="1"/>
</dbReference>
<dbReference type="InterPro" id="IPR004045">
    <property type="entry name" value="Glutathione_S-Trfase_N"/>
</dbReference>
<gene>
    <name evidence="5" type="ORF">GCM10010964_36360</name>
</gene>
<dbReference type="SUPFAM" id="SSF47616">
    <property type="entry name" value="GST C-terminal domain-like"/>
    <property type="match status" value="1"/>
</dbReference>